<dbReference type="NCBIfam" id="NF033734">
    <property type="entry name" value="MFS_ArsJ"/>
    <property type="match status" value="1"/>
</dbReference>
<accession>A0ABY1PTC9</accession>
<dbReference type="InterPro" id="IPR036259">
    <property type="entry name" value="MFS_trans_sf"/>
</dbReference>
<feature type="transmembrane region" description="Helical" evidence="4">
    <location>
        <begin position="382"/>
        <end position="399"/>
    </location>
</feature>
<feature type="transmembrane region" description="Helical" evidence="4">
    <location>
        <begin position="248"/>
        <end position="267"/>
    </location>
</feature>
<dbReference type="PANTHER" id="PTHR23547:SF1">
    <property type="entry name" value="MAJOR FACILITATOR SUPERFAMILY MFS_1"/>
    <property type="match status" value="1"/>
</dbReference>
<feature type="transmembrane region" description="Helical" evidence="4">
    <location>
        <begin position="70"/>
        <end position="88"/>
    </location>
</feature>
<comment type="caution">
    <text evidence="5">The sequence shown here is derived from an EMBL/GenBank/DDBJ whole genome shotgun (WGS) entry which is preliminary data.</text>
</comment>
<evidence type="ECO:0000313" key="6">
    <source>
        <dbReference type="Proteomes" id="UP001158067"/>
    </source>
</evidence>
<dbReference type="Gene3D" id="1.20.1250.20">
    <property type="entry name" value="MFS general substrate transporter like domains"/>
    <property type="match status" value="2"/>
</dbReference>
<feature type="transmembrane region" description="Helical" evidence="4">
    <location>
        <begin position="288"/>
        <end position="308"/>
    </location>
</feature>
<keyword evidence="2 4" id="KW-1133">Transmembrane helix</keyword>
<dbReference type="RefSeq" id="WP_283431531.1">
    <property type="nucleotide sequence ID" value="NZ_FXUG01000002.1"/>
</dbReference>
<dbReference type="SUPFAM" id="SSF103473">
    <property type="entry name" value="MFS general substrate transporter"/>
    <property type="match status" value="1"/>
</dbReference>
<evidence type="ECO:0000256" key="2">
    <source>
        <dbReference type="ARBA" id="ARBA00022989"/>
    </source>
</evidence>
<keyword evidence="1 4" id="KW-0812">Transmembrane</keyword>
<evidence type="ECO:0000313" key="5">
    <source>
        <dbReference type="EMBL" id="SMP46914.1"/>
    </source>
</evidence>
<reference evidence="5 6" key="1">
    <citation type="submission" date="2017-05" db="EMBL/GenBank/DDBJ databases">
        <authorList>
            <person name="Varghese N."/>
            <person name="Submissions S."/>
        </authorList>
    </citation>
    <scope>NUCLEOTIDE SEQUENCE [LARGE SCALE GENOMIC DNA]</scope>
    <source>
        <strain evidence="5 6">DSM 25457</strain>
    </source>
</reference>
<feature type="transmembrane region" description="Helical" evidence="4">
    <location>
        <begin position="353"/>
        <end position="376"/>
    </location>
</feature>
<feature type="transmembrane region" description="Helical" evidence="4">
    <location>
        <begin position="314"/>
        <end position="341"/>
    </location>
</feature>
<protein>
    <submittedName>
        <fullName evidence="5">Predicted arabinose efflux permease, MFS family</fullName>
    </submittedName>
</protein>
<name>A0ABY1PTC9_9BACT</name>
<dbReference type="Proteomes" id="UP001158067">
    <property type="component" value="Unassembled WGS sequence"/>
</dbReference>
<dbReference type="PANTHER" id="PTHR23547">
    <property type="entry name" value="MAJOR FACILITATOR SUPERFAMILY DOMAIN, GENERAL SUBSTRATE TRANSPORTER"/>
    <property type="match status" value="1"/>
</dbReference>
<dbReference type="EMBL" id="FXUG01000002">
    <property type="protein sequence ID" value="SMP46914.1"/>
    <property type="molecule type" value="Genomic_DNA"/>
</dbReference>
<feature type="transmembrane region" description="Helical" evidence="4">
    <location>
        <begin position="12"/>
        <end position="32"/>
    </location>
</feature>
<sequence>MDVRNYSLVTAAYWGFTLSDGALRMLVLLYFHQLGYTPVSLAFLFLLYEFCGILTNLFGGWIGSRMGLRITLYAGLATQVFALVMLSFVQPTWAASFSVAYVMASQALSGIAKDLTKMSSKSAVKLLVKGNDEAENQTALFKWVAILTGSKNALKGLGFLLGGVLLSWVGFAASLWAMAGALAIILVCALFMLDADMGRTKTKTKFTQLFAKSREINVLSIARFYLFSSRDVWFVVGLPIFLATQLNWGFTGVGAFMAAWVIGYGFVQAFAPKLIRKSGGVAAKARAAQIWAFALVLVSAAMALAIQFDFHPTASILIGLTVFGIIFAVNSSIHSYLILAYTDSDQVALNVGFYYMANACGRLVGTLLSGVVYLYAGLSGCLWASTALVAGALLSTMWLPRSSHESSAISEADDDMLAGVTNA</sequence>
<gene>
    <name evidence="5" type="ORF">SAMN06265222_102198</name>
</gene>
<dbReference type="InterPro" id="IPR047769">
    <property type="entry name" value="MFS_ArsJ"/>
</dbReference>
<evidence type="ECO:0000256" key="3">
    <source>
        <dbReference type="ARBA" id="ARBA00023136"/>
    </source>
</evidence>
<feature type="transmembrane region" description="Helical" evidence="4">
    <location>
        <begin position="216"/>
        <end position="242"/>
    </location>
</feature>
<feature type="transmembrane region" description="Helical" evidence="4">
    <location>
        <begin position="38"/>
        <end position="58"/>
    </location>
</feature>
<dbReference type="InterPro" id="IPR011701">
    <property type="entry name" value="MFS"/>
</dbReference>
<dbReference type="Pfam" id="PF07690">
    <property type="entry name" value="MFS_1"/>
    <property type="match status" value="1"/>
</dbReference>
<keyword evidence="3 4" id="KW-0472">Membrane</keyword>
<keyword evidence="6" id="KW-1185">Reference proteome</keyword>
<proteinExistence type="predicted"/>
<evidence type="ECO:0000256" key="4">
    <source>
        <dbReference type="SAM" id="Phobius"/>
    </source>
</evidence>
<feature type="transmembrane region" description="Helical" evidence="4">
    <location>
        <begin position="175"/>
        <end position="195"/>
    </location>
</feature>
<evidence type="ECO:0000256" key="1">
    <source>
        <dbReference type="ARBA" id="ARBA00022692"/>
    </source>
</evidence>
<organism evidence="5 6">
    <name type="scientific">Neorhodopirellula lusitana</name>
    <dbReference type="NCBI Taxonomy" id="445327"/>
    <lineage>
        <taxon>Bacteria</taxon>
        <taxon>Pseudomonadati</taxon>
        <taxon>Planctomycetota</taxon>
        <taxon>Planctomycetia</taxon>
        <taxon>Pirellulales</taxon>
        <taxon>Pirellulaceae</taxon>
        <taxon>Neorhodopirellula</taxon>
    </lineage>
</organism>